<dbReference type="Pfam" id="PF13646">
    <property type="entry name" value="HEAT_2"/>
    <property type="match status" value="1"/>
</dbReference>
<sequence>MDPADLFRSFRRALRAHQLYPEGSRVRVDASERLAERFAEALEGRADGISLAFLEEGAFLDGQVLPSEPDDGGEPLAQQLFELGVRELRFLPGLTAVEIARLLDILARAKQGVLDPVDEDLSILLWEGDLLHVSYLLYDSDPLLPTAEGEEEEPEDPQEGEKPLREYIDDDDITIDPESDSTWIPLSEPERLGLLASYRHEVEEEIPYKYGRLLLEILRSESDPTEVPRVQRVLREYLEALVAAGRFEILRRIESGLSGAEPDLEPTRLALRATRRFFEEPAVYVRAAELGAHSHEGDRAAALAFLERIPHAVFAEVTSLLMDERAEPNPEALEKVRQRLRADVDARRACLEDARRPVQRFALEQDGPLDEAGSRKIRDLLKDPEPALRELAARALGGAQGGPALGALGEALVDPESTVRVAAAESLGRVGGSKALELLLRVVVAREFSHRGLSEKRAVFLAAGQVAPDEVVPVLARLAEYRSLWRSREKTERGEAALEALGNIGERVRPALEARWKRKRPDLLRRFESQLRHSGADGSEAAA</sequence>
<evidence type="ECO:0000256" key="1">
    <source>
        <dbReference type="SAM" id="MobiDB-lite"/>
    </source>
</evidence>
<accession>A0A956LYR1</accession>
<proteinExistence type="predicted"/>
<dbReference type="InterPro" id="IPR016024">
    <property type="entry name" value="ARM-type_fold"/>
</dbReference>
<dbReference type="EMBL" id="JAGQHR010000258">
    <property type="protein sequence ID" value="MCA9727906.1"/>
    <property type="molecule type" value="Genomic_DNA"/>
</dbReference>
<feature type="region of interest" description="Disordered" evidence="1">
    <location>
        <begin position="144"/>
        <end position="167"/>
    </location>
</feature>
<dbReference type="AlphaFoldDB" id="A0A956LYR1"/>
<dbReference type="InterPro" id="IPR011989">
    <property type="entry name" value="ARM-like"/>
</dbReference>
<evidence type="ECO:0000313" key="3">
    <source>
        <dbReference type="Proteomes" id="UP000697710"/>
    </source>
</evidence>
<comment type="caution">
    <text evidence="2">The sequence shown here is derived from an EMBL/GenBank/DDBJ whole genome shotgun (WGS) entry which is preliminary data.</text>
</comment>
<name>A0A956LYR1_UNCEI</name>
<evidence type="ECO:0000313" key="2">
    <source>
        <dbReference type="EMBL" id="MCA9727906.1"/>
    </source>
</evidence>
<dbReference type="Gene3D" id="1.25.10.10">
    <property type="entry name" value="Leucine-rich Repeat Variant"/>
    <property type="match status" value="1"/>
</dbReference>
<dbReference type="SMART" id="SM00567">
    <property type="entry name" value="EZ_HEAT"/>
    <property type="match status" value="3"/>
</dbReference>
<dbReference type="Proteomes" id="UP000697710">
    <property type="component" value="Unassembled WGS sequence"/>
</dbReference>
<protein>
    <submittedName>
        <fullName evidence="2">HEAT repeat domain-containing protein</fullName>
    </submittedName>
</protein>
<dbReference type="InterPro" id="IPR004155">
    <property type="entry name" value="PBS_lyase_HEAT"/>
</dbReference>
<reference evidence="2" key="1">
    <citation type="submission" date="2020-04" db="EMBL/GenBank/DDBJ databases">
        <authorList>
            <person name="Zhang T."/>
        </authorList>
    </citation>
    <scope>NUCLEOTIDE SEQUENCE</scope>
    <source>
        <strain evidence="2">HKST-UBA01</strain>
    </source>
</reference>
<organism evidence="2 3">
    <name type="scientific">Eiseniibacteriota bacterium</name>
    <dbReference type="NCBI Taxonomy" id="2212470"/>
    <lineage>
        <taxon>Bacteria</taxon>
        <taxon>Candidatus Eiseniibacteriota</taxon>
    </lineage>
</organism>
<feature type="compositionally biased region" description="Acidic residues" evidence="1">
    <location>
        <begin position="148"/>
        <end position="158"/>
    </location>
</feature>
<reference evidence="2" key="2">
    <citation type="journal article" date="2021" name="Microbiome">
        <title>Successional dynamics and alternative stable states in a saline activated sludge microbial community over 9 years.</title>
        <authorList>
            <person name="Wang Y."/>
            <person name="Ye J."/>
            <person name="Ju F."/>
            <person name="Liu L."/>
            <person name="Boyd J.A."/>
            <person name="Deng Y."/>
            <person name="Parks D.H."/>
            <person name="Jiang X."/>
            <person name="Yin X."/>
            <person name="Woodcroft B.J."/>
            <person name="Tyson G.W."/>
            <person name="Hugenholtz P."/>
            <person name="Polz M.F."/>
            <person name="Zhang T."/>
        </authorList>
    </citation>
    <scope>NUCLEOTIDE SEQUENCE</scope>
    <source>
        <strain evidence="2">HKST-UBA01</strain>
    </source>
</reference>
<dbReference type="SUPFAM" id="SSF48371">
    <property type="entry name" value="ARM repeat"/>
    <property type="match status" value="1"/>
</dbReference>
<gene>
    <name evidence="2" type="ORF">KC729_09510</name>
</gene>